<feature type="transmembrane region" description="Helical" evidence="7">
    <location>
        <begin position="311"/>
        <end position="333"/>
    </location>
</feature>
<feature type="transmembrane region" description="Helical" evidence="7">
    <location>
        <begin position="12"/>
        <end position="36"/>
    </location>
</feature>
<protein>
    <recommendedName>
        <fullName evidence="7">XK-related protein</fullName>
    </recommendedName>
</protein>
<evidence type="ECO:0000256" key="2">
    <source>
        <dbReference type="ARBA" id="ARBA00008789"/>
    </source>
</evidence>
<keyword evidence="4 7" id="KW-0812">Transmembrane</keyword>
<dbReference type="GO" id="GO:0043652">
    <property type="term" value="P:engulfment of apoptotic cell"/>
    <property type="evidence" value="ECO:0007669"/>
    <property type="project" value="TreeGrafter"/>
</dbReference>
<dbReference type="PANTHER" id="PTHR16024">
    <property type="entry name" value="XK-RELATED PROTEIN"/>
    <property type="match status" value="1"/>
</dbReference>
<dbReference type="GO" id="GO:0070782">
    <property type="term" value="P:phosphatidylserine exposure on apoptotic cell surface"/>
    <property type="evidence" value="ECO:0007669"/>
    <property type="project" value="TreeGrafter"/>
</dbReference>
<evidence type="ECO:0000256" key="5">
    <source>
        <dbReference type="ARBA" id="ARBA00022989"/>
    </source>
</evidence>
<feature type="transmembrane region" description="Helical" evidence="7">
    <location>
        <begin position="202"/>
        <end position="221"/>
    </location>
</feature>
<evidence type="ECO:0000256" key="7">
    <source>
        <dbReference type="RuleBase" id="RU910716"/>
    </source>
</evidence>
<comment type="subcellular location">
    <subcellularLocation>
        <location evidence="1">Cell membrane</location>
        <topology evidence="1">Multi-pass membrane protein</topology>
    </subcellularLocation>
    <subcellularLocation>
        <location evidence="7">Membrane</location>
        <topology evidence="7">Multi-pass membrane protein</topology>
    </subcellularLocation>
</comment>
<dbReference type="GO" id="GO:1902742">
    <property type="term" value="P:apoptotic process involved in development"/>
    <property type="evidence" value="ECO:0007669"/>
    <property type="project" value="TreeGrafter"/>
</dbReference>
<evidence type="ECO:0000313" key="8">
    <source>
        <dbReference type="EMBL" id="KAG7499820.1"/>
    </source>
</evidence>
<dbReference type="GO" id="GO:0005886">
    <property type="term" value="C:plasma membrane"/>
    <property type="evidence" value="ECO:0007669"/>
    <property type="project" value="UniProtKB-SubCell"/>
</dbReference>
<evidence type="ECO:0000256" key="3">
    <source>
        <dbReference type="ARBA" id="ARBA00022475"/>
    </source>
</evidence>
<keyword evidence="9" id="KW-1185">Reference proteome</keyword>
<sequence>MAEFKYSRVDFILTCLGLAFLLVDIALDIFAVVSFYQEKEYVSLGILLFFLLGSSVLIQAFSWLFYSYENLKRFTKVEKSLSPCQLRLLHVFQLGIYIRHAGVVEMSVYSFFTKVCDPEGFAVFLSHDLSMLRLIETFSESSPQLVLMLTIILQRGQLNPETVLKAIGSAFAVALSVTMYHRSLRSFLPDKQNQGTKSSMMYFMWNLLLISSRLVALALFASVLPCFIFTHFLCSWLVLFFFAWRCKTDFMESTAGEWLFKGTVGLIWYFTWFNVVEGGTRIRTTLYHSYKLLDIFLLCSLWCWKTSTETSILCAICVVAVYILGLVLKVIYYKFYHPNLTKKALTGVTTDKSQTENGDEVDSSAIRRGVMSRTFIEEGPLEDTGVAEPPSAVHCNKRMRKLAANFYT</sequence>
<proteinExistence type="inferred from homology"/>
<reference evidence="8 9" key="1">
    <citation type="journal article" date="2021" name="Sci. Rep.">
        <title>Chromosome anchoring in Senegalese sole (Solea senegalensis) reveals sex-associated markers and genome rearrangements in flatfish.</title>
        <authorList>
            <person name="Guerrero-Cozar I."/>
            <person name="Gomez-Garrido J."/>
            <person name="Berbel C."/>
            <person name="Martinez-Blanch J.F."/>
            <person name="Alioto T."/>
            <person name="Claros M.G."/>
            <person name="Gagnaire P.A."/>
            <person name="Manchado M."/>
        </authorList>
    </citation>
    <scope>NUCLEOTIDE SEQUENCE [LARGE SCALE GENOMIC DNA]</scope>
    <source>
        <strain evidence="8">Sse05_10M</strain>
    </source>
</reference>
<dbReference type="InterPro" id="IPR018629">
    <property type="entry name" value="XK-rel"/>
</dbReference>
<dbReference type="AlphaFoldDB" id="A0AAV6R457"/>
<comment type="caution">
    <text evidence="8">The sequence shown here is derived from an EMBL/GenBank/DDBJ whole genome shotgun (WGS) entry which is preliminary data.</text>
</comment>
<dbReference type="InterPro" id="IPR050895">
    <property type="entry name" value="XK-related_scramblase"/>
</dbReference>
<keyword evidence="6 7" id="KW-0472">Membrane</keyword>
<dbReference type="PANTHER" id="PTHR16024:SF19">
    <property type="entry name" value="XK-RELATED PROTEIN"/>
    <property type="match status" value="1"/>
</dbReference>
<gene>
    <name evidence="8" type="ORF">JOB18_000677</name>
</gene>
<keyword evidence="3" id="KW-1003">Cell membrane</keyword>
<feature type="transmembrane region" description="Helical" evidence="7">
    <location>
        <begin position="227"/>
        <end position="246"/>
    </location>
</feature>
<comment type="similarity">
    <text evidence="2 7">Belongs to the XK family.</text>
</comment>
<feature type="transmembrane region" description="Helical" evidence="7">
    <location>
        <begin position="258"/>
        <end position="275"/>
    </location>
</feature>
<feature type="transmembrane region" description="Helical" evidence="7">
    <location>
        <begin position="42"/>
        <end position="66"/>
    </location>
</feature>
<name>A0AAV6R457_SOLSE</name>
<evidence type="ECO:0000256" key="6">
    <source>
        <dbReference type="ARBA" id="ARBA00023136"/>
    </source>
</evidence>
<evidence type="ECO:0000256" key="4">
    <source>
        <dbReference type="ARBA" id="ARBA00022692"/>
    </source>
</evidence>
<dbReference type="Pfam" id="PF09815">
    <property type="entry name" value="XK-related"/>
    <property type="match status" value="1"/>
</dbReference>
<evidence type="ECO:0000313" key="9">
    <source>
        <dbReference type="Proteomes" id="UP000693946"/>
    </source>
</evidence>
<dbReference type="Proteomes" id="UP000693946">
    <property type="component" value="Linkage Group LG20"/>
</dbReference>
<accession>A0AAV6R457</accession>
<evidence type="ECO:0000256" key="1">
    <source>
        <dbReference type="ARBA" id="ARBA00004651"/>
    </source>
</evidence>
<organism evidence="8 9">
    <name type="scientific">Solea senegalensis</name>
    <name type="common">Senegalese sole</name>
    <dbReference type="NCBI Taxonomy" id="28829"/>
    <lineage>
        <taxon>Eukaryota</taxon>
        <taxon>Metazoa</taxon>
        <taxon>Chordata</taxon>
        <taxon>Craniata</taxon>
        <taxon>Vertebrata</taxon>
        <taxon>Euteleostomi</taxon>
        <taxon>Actinopterygii</taxon>
        <taxon>Neopterygii</taxon>
        <taxon>Teleostei</taxon>
        <taxon>Neoteleostei</taxon>
        <taxon>Acanthomorphata</taxon>
        <taxon>Carangaria</taxon>
        <taxon>Pleuronectiformes</taxon>
        <taxon>Pleuronectoidei</taxon>
        <taxon>Soleidae</taxon>
        <taxon>Solea</taxon>
    </lineage>
</organism>
<dbReference type="EMBL" id="JAGKHQ010000013">
    <property type="protein sequence ID" value="KAG7499820.1"/>
    <property type="molecule type" value="Genomic_DNA"/>
</dbReference>
<keyword evidence="5 7" id="KW-1133">Transmembrane helix</keyword>